<reference evidence="2 3" key="1">
    <citation type="submission" date="2024-01" db="EMBL/GenBank/DDBJ databases">
        <title>A draft genome for a cacao thread blight-causing isolate of Paramarasmius palmivorus.</title>
        <authorList>
            <person name="Baruah I.K."/>
            <person name="Bukari Y."/>
            <person name="Amoako-Attah I."/>
            <person name="Meinhardt L.W."/>
            <person name="Bailey B.A."/>
            <person name="Cohen S.P."/>
        </authorList>
    </citation>
    <scope>NUCLEOTIDE SEQUENCE [LARGE SCALE GENOMIC DNA]</scope>
    <source>
        <strain evidence="2 3">GH-12</strain>
    </source>
</reference>
<keyword evidence="3" id="KW-1185">Reference proteome</keyword>
<proteinExistence type="predicted"/>
<sequence length="268" mass="30865">MELLRTGQLVAATELAHYKQLILSAHDYAEILRAKIENLQQSLTRVEYDITEYQSLFSPIRKIPPPEVLSHIFLLSKNTSVFTTSSLHRKPSTPAFLLVCVHWRRVALSSPEIWADISLLLDPMGTYSPSTIKNLESHVERSKAAKLHVKIECQQYSVPNEMLSSFQLPGLRHIDFHIPETYYLYLVIEMLKGRMETPGSRFGSAIIRLDEEDEIESYLDDFRALRSKGLVLKLWVTVWSETMPVIGLNSDEEYRYETEESDSETEDD</sequence>
<organism evidence="2 3">
    <name type="scientific">Paramarasmius palmivorus</name>
    <dbReference type="NCBI Taxonomy" id="297713"/>
    <lineage>
        <taxon>Eukaryota</taxon>
        <taxon>Fungi</taxon>
        <taxon>Dikarya</taxon>
        <taxon>Basidiomycota</taxon>
        <taxon>Agaricomycotina</taxon>
        <taxon>Agaricomycetes</taxon>
        <taxon>Agaricomycetidae</taxon>
        <taxon>Agaricales</taxon>
        <taxon>Marasmiineae</taxon>
        <taxon>Marasmiaceae</taxon>
        <taxon>Paramarasmius</taxon>
    </lineage>
</organism>
<dbReference type="Proteomes" id="UP001383192">
    <property type="component" value="Unassembled WGS sequence"/>
</dbReference>
<keyword evidence="1" id="KW-0175">Coiled coil</keyword>
<feature type="coiled-coil region" evidence="1">
    <location>
        <begin position="29"/>
        <end position="56"/>
    </location>
</feature>
<name>A0AAW0B9B4_9AGAR</name>
<dbReference type="AlphaFoldDB" id="A0AAW0B9B4"/>
<evidence type="ECO:0008006" key="4">
    <source>
        <dbReference type="Google" id="ProtNLM"/>
    </source>
</evidence>
<evidence type="ECO:0000313" key="3">
    <source>
        <dbReference type="Proteomes" id="UP001383192"/>
    </source>
</evidence>
<gene>
    <name evidence="2" type="ORF">VNI00_017388</name>
</gene>
<evidence type="ECO:0000313" key="2">
    <source>
        <dbReference type="EMBL" id="KAK7021394.1"/>
    </source>
</evidence>
<comment type="caution">
    <text evidence="2">The sequence shown here is derived from an EMBL/GenBank/DDBJ whole genome shotgun (WGS) entry which is preliminary data.</text>
</comment>
<dbReference type="EMBL" id="JAYKXP010000170">
    <property type="protein sequence ID" value="KAK7021394.1"/>
    <property type="molecule type" value="Genomic_DNA"/>
</dbReference>
<protein>
    <recommendedName>
        <fullName evidence="4">F-box domain-containing protein</fullName>
    </recommendedName>
</protein>
<accession>A0AAW0B9B4</accession>
<evidence type="ECO:0000256" key="1">
    <source>
        <dbReference type="SAM" id="Coils"/>
    </source>
</evidence>